<proteinExistence type="inferred from homology"/>
<evidence type="ECO:0000256" key="6">
    <source>
        <dbReference type="SAM" id="MobiDB-lite"/>
    </source>
</evidence>
<evidence type="ECO:0000313" key="8">
    <source>
        <dbReference type="Proteomes" id="UP001652700"/>
    </source>
</evidence>
<dbReference type="RefSeq" id="XP_050511657.1">
    <property type="nucleotide sequence ID" value="XM_050655700.1"/>
</dbReference>
<comment type="similarity">
    <text evidence="2">Belongs to the major royal jelly protein family.</text>
</comment>
<accession>A0A6P7GAB3</accession>
<name>A0A6P7GAB3_DIAVI</name>
<keyword evidence="8" id="KW-1185">Reference proteome</keyword>
<evidence type="ECO:0000256" key="2">
    <source>
        <dbReference type="ARBA" id="ARBA00009127"/>
    </source>
</evidence>
<dbReference type="OrthoDB" id="8184345at2759"/>
<dbReference type="InParanoid" id="A0A6P7GAB3"/>
<dbReference type="FunFam" id="2.120.10.30:FF:000045">
    <property type="entry name" value="Blast:Protein yellow"/>
    <property type="match status" value="1"/>
</dbReference>
<evidence type="ECO:0000256" key="4">
    <source>
        <dbReference type="ARBA" id="ARBA00022729"/>
    </source>
</evidence>
<evidence type="ECO:0000256" key="1">
    <source>
        <dbReference type="ARBA" id="ARBA00004613"/>
    </source>
</evidence>
<dbReference type="RefSeq" id="XP_028141763.1">
    <property type="nucleotide sequence ID" value="XM_028285962.1"/>
</dbReference>
<dbReference type="FunCoup" id="A0A6P7GAB3">
    <property type="interactions" value="21"/>
</dbReference>
<keyword evidence="5" id="KW-0325">Glycoprotein</keyword>
<dbReference type="EnsemblMetazoa" id="XM_050655700.1">
    <property type="protein sequence ID" value="XP_050511657.1"/>
    <property type="gene ID" value="LOC114335683"/>
</dbReference>
<evidence type="ECO:0000256" key="3">
    <source>
        <dbReference type="ARBA" id="ARBA00022525"/>
    </source>
</evidence>
<dbReference type="KEGG" id="dvv:114335683"/>
<evidence type="ECO:0000313" key="7">
    <source>
        <dbReference type="EnsemblMetazoa" id="XP_028141763.1"/>
    </source>
</evidence>
<dbReference type="AlphaFoldDB" id="A0A6P7GAB3"/>
<sequence length="479" mass="53922">MSIQRSTGKGMFNVWLEHEAGRGTQEVGSCLQKGLLCLLLTICFSQTFSHGVSSLSDKFKILFQFKQLDFEYPTAAARKSDIDAGLFIPGKPAPIDTDVYYPGGGRAPMVFVTMPRFQDGIPATLGTIEIDKSGNSLIRPYPAWGWQRNPKLCNRLRITSVYRVMVDECHRLWVLDSGQLGDTVGCPPQLLAFDLRTHQLLSKYEIPKDQWNINSTFVTPVVDIISKQDNCKETYVYMADCIGHSIVVYDHRYRKSWIVEDETMKPDPKFEKYTIDGTSFELQDGVLGMALSPFIPGEGRRLYYHSLSSDTEHYVKTSDLKNRYLWELRKPFPTLFKTYAGTRKTQSAAEAIDRNGVQYFGLMKDIEVACFVTRGEYGIPGNYSDIVANNQKTLQFVSGIKAIKNPAGGEDIYMVTSRFQRVATGTLNSAEINFRIQKASTYELTAHTKCDPRYSPPIPPRTTGAPNVSPGPVIFPQDR</sequence>
<dbReference type="PRINTS" id="PR01366">
    <property type="entry name" value="ROYALJELLY"/>
</dbReference>
<gene>
    <name evidence="9" type="primary">LOC114335683</name>
</gene>
<keyword evidence="3" id="KW-0964">Secreted</keyword>
<dbReference type="PANTHER" id="PTHR10009">
    <property type="entry name" value="PROTEIN YELLOW-RELATED"/>
    <property type="match status" value="1"/>
</dbReference>
<dbReference type="Gene3D" id="2.120.10.30">
    <property type="entry name" value="TolB, C-terminal domain"/>
    <property type="match status" value="1"/>
</dbReference>
<dbReference type="Pfam" id="PF03022">
    <property type="entry name" value="MRJP"/>
    <property type="match status" value="1"/>
</dbReference>
<reference evidence="7" key="2">
    <citation type="submission" date="2025-05" db="UniProtKB">
        <authorList>
            <consortium name="EnsemblMetazoa"/>
        </authorList>
    </citation>
    <scope>IDENTIFICATION</scope>
</reference>
<feature type="region of interest" description="Disordered" evidence="6">
    <location>
        <begin position="450"/>
        <end position="479"/>
    </location>
</feature>
<dbReference type="InterPro" id="IPR017996">
    <property type="entry name" value="MRJP/yellow-related"/>
</dbReference>
<dbReference type="PANTHER" id="PTHR10009:SF7">
    <property type="entry name" value="GH10609P-RELATED"/>
    <property type="match status" value="1"/>
</dbReference>
<dbReference type="Proteomes" id="UP001652700">
    <property type="component" value="Unplaced"/>
</dbReference>
<keyword evidence="4" id="KW-0732">Signal</keyword>
<dbReference type="EnsemblMetazoa" id="XM_028285962.2">
    <property type="protein sequence ID" value="XP_028141763.1"/>
    <property type="gene ID" value="LOC114335683"/>
</dbReference>
<protein>
    <submittedName>
        <fullName evidence="9">Major royal jelly protein 2-like isoform X1</fullName>
    </submittedName>
</protein>
<dbReference type="GeneID" id="114335683"/>
<evidence type="ECO:0000256" key="5">
    <source>
        <dbReference type="ARBA" id="ARBA00023180"/>
    </source>
</evidence>
<evidence type="ECO:0000313" key="9">
    <source>
        <dbReference type="RefSeq" id="XP_028141763.1"/>
    </source>
</evidence>
<dbReference type="InterPro" id="IPR011042">
    <property type="entry name" value="6-blade_b-propeller_TolB-like"/>
</dbReference>
<comment type="subcellular location">
    <subcellularLocation>
        <location evidence="1">Secreted</location>
    </subcellularLocation>
</comment>
<organism evidence="9">
    <name type="scientific">Diabrotica virgifera virgifera</name>
    <name type="common">western corn rootworm</name>
    <dbReference type="NCBI Taxonomy" id="50390"/>
    <lineage>
        <taxon>Eukaryota</taxon>
        <taxon>Metazoa</taxon>
        <taxon>Ecdysozoa</taxon>
        <taxon>Arthropoda</taxon>
        <taxon>Hexapoda</taxon>
        <taxon>Insecta</taxon>
        <taxon>Pterygota</taxon>
        <taxon>Neoptera</taxon>
        <taxon>Endopterygota</taxon>
        <taxon>Coleoptera</taxon>
        <taxon>Polyphaga</taxon>
        <taxon>Cucujiformia</taxon>
        <taxon>Chrysomeloidea</taxon>
        <taxon>Chrysomelidae</taxon>
        <taxon>Galerucinae</taxon>
        <taxon>Diabroticina</taxon>
        <taxon>Diabroticites</taxon>
        <taxon>Diabrotica</taxon>
    </lineage>
</organism>
<dbReference type="GO" id="GO:0005576">
    <property type="term" value="C:extracellular region"/>
    <property type="evidence" value="ECO:0007669"/>
    <property type="project" value="UniProtKB-SubCell"/>
</dbReference>
<reference evidence="9" key="1">
    <citation type="submission" date="2025-04" db="UniProtKB">
        <authorList>
            <consortium name="RefSeq"/>
        </authorList>
    </citation>
    <scope>IDENTIFICATION</scope>
    <source>
        <tissue evidence="9">Whole insect</tissue>
    </source>
</reference>